<feature type="binding site" evidence="7">
    <location>
        <position position="209"/>
    </location>
    <ligand>
        <name>L-glutamate</name>
        <dbReference type="ChEBI" id="CHEBI:29985"/>
    </ligand>
</feature>
<feature type="domain" description="Glutamyl/glutaminyl-tRNA synthetase class Ib catalytic" evidence="10">
    <location>
        <begin position="8"/>
        <end position="256"/>
    </location>
</feature>
<evidence type="ECO:0000256" key="1">
    <source>
        <dbReference type="ARBA" id="ARBA00022598"/>
    </source>
</evidence>
<dbReference type="GO" id="GO:0005524">
    <property type="term" value="F:ATP binding"/>
    <property type="evidence" value="ECO:0007669"/>
    <property type="project" value="UniProtKB-KW"/>
</dbReference>
<dbReference type="InterPro" id="IPR049940">
    <property type="entry name" value="GluQ/Sye"/>
</dbReference>
<dbReference type="NCBIfam" id="NF004314">
    <property type="entry name" value="PRK05710.1-3"/>
    <property type="match status" value="1"/>
</dbReference>
<dbReference type="SUPFAM" id="SSF52374">
    <property type="entry name" value="Nucleotidylyl transferase"/>
    <property type="match status" value="1"/>
</dbReference>
<dbReference type="GO" id="GO:0008270">
    <property type="term" value="F:zinc ion binding"/>
    <property type="evidence" value="ECO:0007669"/>
    <property type="project" value="UniProtKB-UniRule"/>
</dbReference>
<dbReference type="AlphaFoldDB" id="A0A318GUZ8"/>
<evidence type="ECO:0000259" key="10">
    <source>
        <dbReference type="Pfam" id="PF00749"/>
    </source>
</evidence>
<gene>
    <name evidence="7" type="primary">gluQ</name>
    <name evidence="11" type="ORF">C7444_12257</name>
</gene>
<feature type="short sequence motif" description="'KMSKS' region" evidence="7">
    <location>
        <begin position="247"/>
        <end position="251"/>
    </location>
</feature>
<dbReference type="GO" id="GO:0004818">
    <property type="term" value="F:glutamate-tRNA ligase activity"/>
    <property type="evidence" value="ECO:0007669"/>
    <property type="project" value="TreeGrafter"/>
</dbReference>
<dbReference type="InterPro" id="IPR020058">
    <property type="entry name" value="Glu/Gln-tRNA-synth_Ib_cat-dom"/>
</dbReference>
<comment type="function">
    <text evidence="7">Catalyzes the tRNA-independent activation of glutamate in presence of ATP and the subsequent transfer of glutamate onto a tRNA(Asp). Glutamate is transferred on the 2-amino-5-(4,5-dihydroxy-2-cyclopenten-1-yl) moiety of the queuosine in the wobble position of the QUC anticodon.</text>
</comment>
<evidence type="ECO:0000256" key="6">
    <source>
        <dbReference type="ARBA" id="ARBA00023146"/>
    </source>
</evidence>
<dbReference type="RefSeq" id="WP_110402252.1">
    <property type="nucleotide sequence ID" value="NZ_QJJS01000022.1"/>
</dbReference>
<dbReference type="Gene3D" id="3.40.50.620">
    <property type="entry name" value="HUPs"/>
    <property type="match status" value="1"/>
</dbReference>
<feature type="binding site" evidence="7">
    <location>
        <position position="100"/>
    </location>
    <ligand>
        <name>Zn(2+)</name>
        <dbReference type="ChEBI" id="CHEBI:29105"/>
    </ligand>
</feature>
<sequence>MTTGYVGRFAPSPTGPLHAGSVVAALASWLDARAHGGRWLVRIEDVDGPRCPPGTDRLILAQLEALGLVPDEPPWWQSRRGAAYAVALERLLQAGLAYGCACTRAQIAAAQAATGPGRMRHGELVYPGTCRPDRGGLQGRVARAVRLCSTDPAGRPVWIDWQDRRLGAMRQNLTGTVGDFVLRRADGLWAYQLAVVVDDAEQGITDIVRGEDLADNTPRQRWLQQALGLPAPRCLHTPLVLGADGEKLSKQNGAAAAAVHDPVATLQQACAGLGLSDPALAGAGSRADLLDRAVHAWSLRWGPAAGRPSSAGGPDAGPVPTVA</sequence>
<comment type="similarity">
    <text evidence="7">Belongs to the class-I aminoacyl-tRNA synthetase family. GluQ subfamily.</text>
</comment>
<dbReference type="PANTHER" id="PTHR43311:SF1">
    <property type="entry name" value="GLUTAMYL-Q TRNA(ASP) SYNTHETASE"/>
    <property type="match status" value="1"/>
</dbReference>
<dbReference type="EMBL" id="QJJS01000022">
    <property type="protein sequence ID" value="PXW92882.1"/>
    <property type="molecule type" value="Genomic_DNA"/>
</dbReference>
<organism evidence="11 12">
    <name type="scientific">Sphaerotilus hippei</name>
    <dbReference type="NCBI Taxonomy" id="744406"/>
    <lineage>
        <taxon>Bacteria</taxon>
        <taxon>Pseudomonadati</taxon>
        <taxon>Pseudomonadota</taxon>
        <taxon>Betaproteobacteria</taxon>
        <taxon>Burkholderiales</taxon>
        <taxon>Sphaerotilaceae</taxon>
        <taxon>Sphaerotilus</taxon>
    </lineage>
</organism>
<evidence type="ECO:0000313" key="12">
    <source>
        <dbReference type="Proteomes" id="UP000247811"/>
    </source>
</evidence>
<feature type="short sequence motif" description="'HIGH' region" evidence="7">
    <location>
        <begin position="11"/>
        <end position="21"/>
    </location>
</feature>
<evidence type="ECO:0000256" key="3">
    <source>
        <dbReference type="ARBA" id="ARBA00022741"/>
    </source>
</evidence>
<dbReference type="Proteomes" id="UP000247811">
    <property type="component" value="Unassembled WGS sequence"/>
</dbReference>
<dbReference type="OrthoDB" id="9807503at2"/>
<evidence type="ECO:0000256" key="9">
    <source>
        <dbReference type="SAM" id="MobiDB-lite"/>
    </source>
</evidence>
<evidence type="ECO:0000313" key="11">
    <source>
        <dbReference type="EMBL" id="PXW92882.1"/>
    </source>
</evidence>
<dbReference type="Pfam" id="PF00749">
    <property type="entry name" value="tRNA-synt_1c"/>
    <property type="match status" value="1"/>
</dbReference>
<feature type="binding site" evidence="7">
    <location>
        <position position="102"/>
    </location>
    <ligand>
        <name>Zn(2+)</name>
        <dbReference type="ChEBI" id="CHEBI:29105"/>
    </ligand>
</feature>
<accession>A0A318GUZ8</accession>
<keyword evidence="6 7" id="KW-0030">Aminoacyl-tRNA synthetase</keyword>
<feature type="binding site" evidence="7">
    <location>
        <position position="250"/>
    </location>
    <ligand>
        <name>ATP</name>
        <dbReference type="ChEBI" id="CHEBI:30616"/>
    </ligand>
</feature>
<feature type="binding site" evidence="7">
    <location>
        <position position="44"/>
    </location>
    <ligand>
        <name>L-glutamate</name>
        <dbReference type="ChEBI" id="CHEBI:29985"/>
    </ligand>
</feature>
<evidence type="ECO:0000256" key="5">
    <source>
        <dbReference type="ARBA" id="ARBA00022840"/>
    </source>
</evidence>
<evidence type="ECO:0000256" key="4">
    <source>
        <dbReference type="ARBA" id="ARBA00022833"/>
    </source>
</evidence>
<dbReference type="EC" id="6.1.1.-" evidence="7"/>
<keyword evidence="4 7" id="KW-0862">Zinc</keyword>
<protein>
    <recommendedName>
        <fullName evidence="7">Glutamyl-Q tRNA(Asp) synthetase</fullName>
        <shortName evidence="7">Glu-Q-RSs</shortName>
        <ecNumber evidence="7">6.1.1.-</ecNumber>
    </recommendedName>
</protein>
<feature type="binding site" evidence="7">
    <location>
        <position position="191"/>
    </location>
    <ligand>
        <name>L-glutamate</name>
        <dbReference type="ChEBI" id="CHEBI:29985"/>
    </ligand>
</feature>
<feature type="region of interest" description="Disordered" evidence="9">
    <location>
        <begin position="304"/>
        <end position="323"/>
    </location>
</feature>
<keyword evidence="8" id="KW-0648">Protein biosynthesis</keyword>
<keyword evidence="3 7" id="KW-0547">Nucleotide-binding</keyword>
<comment type="cofactor">
    <cofactor evidence="7">
        <name>Zn(2+)</name>
        <dbReference type="ChEBI" id="CHEBI:29105"/>
    </cofactor>
    <text evidence="7">Binds 1 zinc ion per subunit.</text>
</comment>
<dbReference type="HAMAP" id="MF_01428">
    <property type="entry name" value="Glu_Q_tRNA_synth"/>
    <property type="match status" value="1"/>
</dbReference>
<keyword evidence="2 7" id="KW-0479">Metal-binding</keyword>
<feature type="binding site" evidence="7">
    <location>
        <position position="130"/>
    </location>
    <ligand>
        <name>Zn(2+)</name>
        <dbReference type="ChEBI" id="CHEBI:29105"/>
    </ligand>
</feature>
<name>A0A318GUZ8_9BURK</name>
<dbReference type="InterPro" id="IPR022380">
    <property type="entry name" value="Glu-Q_tRNA(Asp)_Synthase"/>
</dbReference>
<comment type="caution">
    <text evidence="11">The sequence shown here is derived from an EMBL/GenBank/DDBJ whole genome shotgun (WGS) entry which is preliminary data.</text>
</comment>
<proteinExistence type="inferred from homology"/>
<evidence type="ECO:0000256" key="8">
    <source>
        <dbReference type="RuleBase" id="RU363037"/>
    </source>
</evidence>
<dbReference type="PRINTS" id="PR00987">
    <property type="entry name" value="TRNASYNTHGLU"/>
</dbReference>
<dbReference type="InterPro" id="IPR014729">
    <property type="entry name" value="Rossmann-like_a/b/a_fold"/>
</dbReference>
<feature type="binding site" evidence="7">
    <location>
        <position position="126"/>
    </location>
    <ligand>
        <name>Zn(2+)</name>
        <dbReference type="ChEBI" id="CHEBI:29105"/>
    </ligand>
</feature>
<dbReference type="GO" id="GO:0005829">
    <property type="term" value="C:cytosol"/>
    <property type="evidence" value="ECO:0007669"/>
    <property type="project" value="TreeGrafter"/>
</dbReference>
<evidence type="ECO:0000256" key="2">
    <source>
        <dbReference type="ARBA" id="ARBA00022723"/>
    </source>
</evidence>
<keyword evidence="12" id="KW-1185">Reference proteome</keyword>
<reference evidence="11 12" key="1">
    <citation type="submission" date="2018-05" db="EMBL/GenBank/DDBJ databases">
        <title>Genomic Encyclopedia of Type Strains, Phase IV (KMG-IV): sequencing the most valuable type-strain genomes for metagenomic binning, comparative biology and taxonomic classification.</title>
        <authorList>
            <person name="Goeker M."/>
        </authorList>
    </citation>
    <scope>NUCLEOTIDE SEQUENCE [LARGE SCALE GENOMIC DNA]</scope>
    <source>
        <strain evidence="11 12">DSM 566</strain>
    </source>
</reference>
<dbReference type="InterPro" id="IPR000924">
    <property type="entry name" value="Glu/Gln-tRNA-synth"/>
</dbReference>
<dbReference type="GO" id="GO:0006400">
    <property type="term" value="P:tRNA modification"/>
    <property type="evidence" value="ECO:0007669"/>
    <property type="project" value="InterPro"/>
</dbReference>
<keyword evidence="5 7" id="KW-0067">ATP-binding</keyword>
<dbReference type="NCBIfam" id="TIGR03838">
    <property type="entry name" value="queuosine_YadB"/>
    <property type="match status" value="1"/>
</dbReference>
<dbReference type="PANTHER" id="PTHR43311">
    <property type="entry name" value="GLUTAMATE--TRNA LIGASE"/>
    <property type="match status" value="1"/>
</dbReference>
<dbReference type="GO" id="GO:0006424">
    <property type="term" value="P:glutamyl-tRNA aminoacylation"/>
    <property type="evidence" value="ECO:0007669"/>
    <property type="project" value="InterPro"/>
</dbReference>
<evidence type="ECO:0000256" key="7">
    <source>
        <dbReference type="HAMAP-Rule" id="MF_01428"/>
    </source>
</evidence>
<feature type="binding site" evidence="7">
    <location>
        <begin position="8"/>
        <end position="12"/>
    </location>
    <ligand>
        <name>L-glutamate</name>
        <dbReference type="ChEBI" id="CHEBI:29985"/>
    </ligand>
</feature>
<keyword evidence="1 7" id="KW-0436">Ligase</keyword>
<dbReference type="NCBIfam" id="NF004313">
    <property type="entry name" value="PRK05710.1-2"/>
    <property type="match status" value="1"/>
</dbReference>